<dbReference type="Gene3D" id="3.40.1350.10">
    <property type="match status" value="1"/>
</dbReference>
<dbReference type="GO" id="GO:0003676">
    <property type="term" value="F:nucleic acid binding"/>
    <property type="evidence" value="ECO:0007669"/>
    <property type="project" value="InterPro"/>
</dbReference>
<gene>
    <name evidence="1" type="ORF">JMUB3870_0714</name>
</gene>
<dbReference type="InterPro" id="IPR011856">
    <property type="entry name" value="tRNA_endonuc-like_dom_sf"/>
</dbReference>
<dbReference type="Proteomes" id="UP000422644">
    <property type="component" value="Chromosome"/>
</dbReference>
<dbReference type="EMBL" id="AP019831">
    <property type="protein sequence ID" value="BBM44596.1"/>
    <property type="molecule type" value="Genomic_DNA"/>
</dbReference>
<name>A0A510KY69_9FUSO</name>
<evidence type="ECO:0000313" key="2">
    <source>
        <dbReference type="Proteomes" id="UP000422644"/>
    </source>
</evidence>
<organism evidence="1 2">
    <name type="scientific">Leptotrichia trevisanii</name>
    <dbReference type="NCBI Taxonomy" id="109328"/>
    <lineage>
        <taxon>Bacteria</taxon>
        <taxon>Fusobacteriati</taxon>
        <taxon>Fusobacteriota</taxon>
        <taxon>Fusobacteriia</taxon>
        <taxon>Fusobacteriales</taxon>
        <taxon>Leptotrichiaceae</taxon>
        <taxon>Leptotrichia</taxon>
    </lineage>
</organism>
<dbReference type="AlphaFoldDB" id="A0A510KY69"/>
<dbReference type="RefSeq" id="WP_146998246.1">
    <property type="nucleotide sequence ID" value="NZ_AP019831.1"/>
</dbReference>
<reference evidence="1 2" key="1">
    <citation type="submission" date="2019-07" db="EMBL/GenBank/DDBJ databases">
        <title>Complete Genome Sequence of Leptotrichia trevisanii Strain JMUB3870.</title>
        <authorList>
            <person name="Watanabe S."/>
            <person name="Cui L."/>
        </authorList>
    </citation>
    <scope>NUCLEOTIDE SEQUENCE [LARGE SCALE GENOMIC DNA]</scope>
    <source>
        <strain evidence="1 2">JMUB3870</strain>
    </source>
</reference>
<dbReference type="OrthoDB" id="6659686at2"/>
<proteinExistence type="predicted"/>
<sequence>MLYEIDENKTLQPLEFYNVGDLNKNEKDLENLLVKNLEILFTEKNQLMPIFQERQRQEEPDLYAIDKYGNLVIFELKKNNANENAVNQIMRYAQKFGKMKYTKLNKNFKKFTENPDSDLQKSHQESFGLDEPLSIEKFNLHQKMYIIGNSLDLELIETIEYWKNKKVDIDFLPYRIYKINNKDYFEFFAKPYDYNQNIKDRKGIIFDTNKTYNSKAVFDMMKNDKISAYGDARKFIDYFRKNDYVLYYHKGFGIIAIGQIISEKPLENKENEERFHKVRILTTKIRNEKEMKFLKPSEITQILEKNFYYASTVKKPYLTTEEVEVLKDKLLKKYQENK</sequence>
<evidence type="ECO:0000313" key="1">
    <source>
        <dbReference type="EMBL" id="BBM44596.1"/>
    </source>
</evidence>
<protein>
    <submittedName>
        <fullName evidence="1">Uncharacterized protein</fullName>
    </submittedName>
</protein>
<dbReference type="SUPFAM" id="SSF88697">
    <property type="entry name" value="PUA domain-like"/>
    <property type="match status" value="1"/>
</dbReference>
<dbReference type="InterPro" id="IPR015947">
    <property type="entry name" value="PUA-like_sf"/>
</dbReference>
<keyword evidence="2" id="KW-1185">Reference proteome</keyword>
<accession>A0A510KY69</accession>